<dbReference type="AlphaFoldDB" id="M5C5H3"/>
<accession>M5C5H3</accession>
<evidence type="ECO:0000313" key="2">
    <source>
        <dbReference type="EMBL" id="CCO35223.1"/>
    </source>
</evidence>
<reference evidence="2 3" key="1">
    <citation type="journal article" date="2013" name="J. Biotechnol.">
        <title>Establishment and interpretation of the genome sequence of the phytopathogenic fungus Rhizoctonia solani AG1-IB isolate 7/3/14.</title>
        <authorList>
            <person name="Wibberg D.W."/>
            <person name="Jelonek L.J."/>
            <person name="Rupp O.R."/>
            <person name="Hennig M.H."/>
            <person name="Eikmeyer F.E."/>
            <person name="Goesmann A.G."/>
            <person name="Hartmann A.H."/>
            <person name="Borriss R.B."/>
            <person name="Grosch R.G."/>
            <person name="Puehler A.P."/>
            <person name="Schlueter A.S."/>
        </authorList>
    </citation>
    <scope>NUCLEOTIDE SEQUENCE [LARGE SCALE GENOMIC DNA]</scope>
    <source>
        <strain evidence="3">AG1-IB / isolate 7/3/14</strain>
    </source>
</reference>
<dbReference type="Proteomes" id="UP000012065">
    <property type="component" value="Unassembled WGS sequence"/>
</dbReference>
<organism evidence="2 3">
    <name type="scientific">Thanatephorus cucumeris (strain AG1-IB / isolate 7/3/14)</name>
    <name type="common">Lettuce bottom rot fungus</name>
    <name type="synonym">Rhizoctonia solani</name>
    <dbReference type="NCBI Taxonomy" id="1108050"/>
    <lineage>
        <taxon>Eukaryota</taxon>
        <taxon>Fungi</taxon>
        <taxon>Dikarya</taxon>
        <taxon>Basidiomycota</taxon>
        <taxon>Agaricomycotina</taxon>
        <taxon>Agaricomycetes</taxon>
        <taxon>Cantharellales</taxon>
        <taxon>Ceratobasidiaceae</taxon>
        <taxon>Rhizoctonia</taxon>
        <taxon>Rhizoctonia solani AG-1</taxon>
    </lineage>
</organism>
<protein>
    <submittedName>
        <fullName evidence="2">Uncharacterized protein</fullName>
    </submittedName>
</protein>
<gene>
    <name evidence="2" type="ORF">BN14_09338</name>
</gene>
<comment type="caution">
    <text evidence="2">The sequence shown here is derived from an EMBL/GenBank/DDBJ whole genome shotgun (WGS) entry which is preliminary data.</text>
</comment>
<evidence type="ECO:0000313" key="3">
    <source>
        <dbReference type="Proteomes" id="UP000012065"/>
    </source>
</evidence>
<feature type="region of interest" description="Disordered" evidence="1">
    <location>
        <begin position="202"/>
        <end position="228"/>
    </location>
</feature>
<evidence type="ECO:0000256" key="1">
    <source>
        <dbReference type="SAM" id="MobiDB-lite"/>
    </source>
</evidence>
<dbReference type="HOGENOM" id="CLU_1215515_0_0_1"/>
<sequence>MKSPKNYTALQLAQRRLVDPATLIAEQYVWAPHSSPSQASAMAARLRTADMFGVNQPSKTSVMPERLFVGLGGPYADSGDPRFGVWRRPKRQIDTESDRLTYMPGAPSSLGMTNPEMMEGTTLAGSTLHSEQNGLPPAYATLSRGTRSRSDGSEYIVEHAARHAHGPGLVDTRTRVEGRHVDLNVAPERRPLPEKDWSALARVPSNASSQRSEASTSTIRTVRRSTGV</sequence>
<proteinExistence type="predicted"/>
<name>M5C5H3_THACB</name>
<dbReference type="EMBL" id="CAOJ01014270">
    <property type="protein sequence ID" value="CCO35223.1"/>
    <property type="molecule type" value="Genomic_DNA"/>
</dbReference>
<feature type="compositionally biased region" description="Polar residues" evidence="1">
    <location>
        <begin position="205"/>
        <end position="214"/>
    </location>
</feature>
<feature type="compositionally biased region" description="Low complexity" evidence="1">
    <location>
        <begin position="215"/>
        <end position="228"/>
    </location>
</feature>